<feature type="non-terminal residue" evidence="3">
    <location>
        <position position="156"/>
    </location>
</feature>
<evidence type="ECO:0000313" key="4">
    <source>
        <dbReference type="Proteomes" id="UP000054495"/>
    </source>
</evidence>
<dbReference type="Proteomes" id="UP000054495">
    <property type="component" value="Unassembled WGS sequence"/>
</dbReference>
<evidence type="ECO:0000256" key="1">
    <source>
        <dbReference type="SAM" id="Phobius"/>
    </source>
</evidence>
<evidence type="ECO:0000313" key="3">
    <source>
        <dbReference type="EMBL" id="EPB65322.1"/>
    </source>
</evidence>
<evidence type="ECO:0000259" key="2">
    <source>
        <dbReference type="Pfam" id="PF16214"/>
    </source>
</evidence>
<keyword evidence="1" id="KW-0472">Membrane</keyword>
<feature type="transmembrane region" description="Helical" evidence="1">
    <location>
        <begin position="55"/>
        <end position="76"/>
    </location>
</feature>
<reference evidence="3 4" key="1">
    <citation type="submission" date="2013-05" db="EMBL/GenBank/DDBJ databases">
        <title>Draft genome of the parasitic nematode Anyclostoma ceylanicum.</title>
        <authorList>
            <person name="Mitreva M."/>
        </authorList>
    </citation>
    <scope>NUCLEOTIDE SEQUENCE [LARGE SCALE GENOMIC DNA]</scope>
</reference>
<gene>
    <name evidence="3" type="ORF">ANCCEY_15615</name>
</gene>
<dbReference type="InterPro" id="IPR032628">
    <property type="entry name" value="AC_N"/>
</dbReference>
<accession>A0A0D6LC40</accession>
<dbReference type="EMBL" id="KE129070">
    <property type="protein sequence ID" value="EPB65322.1"/>
    <property type="molecule type" value="Genomic_DNA"/>
</dbReference>
<proteinExistence type="predicted"/>
<protein>
    <recommendedName>
        <fullName evidence="2">Adenylate cyclase N-terminal domain-containing protein</fullName>
    </recommendedName>
</protein>
<organism evidence="3 4">
    <name type="scientific">Ancylostoma ceylanicum</name>
    <dbReference type="NCBI Taxonomy" id="53326"/>
    <lineage>
        <taxon>Eukaryota</taxon>
        <taxon>Metazoa</taxon>
        <taxon>Ecdysozoa</taxon>
        <taxon>Nematoda</taxon>
        <taxon>Chromadorea</taxon>
        <taxon>Rhabditida</taxon>
        <taxon>Rhabditina</taxon>
        <taxon>Rhabditomorpha</taxon>
        <taxon>Strongyloidea</taxon>
        <taxon>Ancylostomatidae</taxon>
        <taxon>Ancylostomatinae</taxon>
        <taxon>Ancylostoma</taxon>
    </lineage>
</organism>
<feature type="non-terminal residue" evidence="3">
    <location>
        <position position="1"/>
    </location>
</feature>
<feature type="domain" description="Adenylate cyclase N-terminal" evidence="2">
    <location>
        <begin position="42"/>
        <end position="156"/>
    </location>
</feature>
<dbReference type="Pfam" id="PF16214">
    <property type="entry name" value="AC_N"/>
    <property type="match status" value="1"/>
</dbReference>
<keyword evidence="1" id="KW-0812">Transmembrane</keyword>
<keyword evidence="4" id="KW-1185">Reference proteome</keyword>
<feature type="transmembrane region" description="Helical" evidence="1">
    <location>
        <begin position="124"/>
        <end position="145"/>
    </location>
</feature>
<sequence length="156" mass="17229">PELLDTLDEVADDESLLLEACRQDSLYPIYFEHINTGRMQIVVLAWTIFHKGHSYVLSSVVIVCSVVLLACAPYIVHSSLTLLILFLCYTLLPLPLLPTALAAAVVSATGLSIQLINNADGTMLISHAILFLAINIVGFLVFYPLELVQRKTFRET</sequence>
<dbReference type="AlphaFoldDB" id="A0A0D6LC40"/>
<name>A0A0D6LC40_9BILA</name>
<feature type="transmembrane region" description="Helical" evidence="1">
    <location>
        <begin position="83"/>
        <end position="104"/>
    </location>
</feature>
<keyword evidence="1" id="KW-1133">Transmembrane helix</keyword>